<evidence type="ECO:0000256" key="1">
    <source>
        <dbReference type="SAM" id="Coils"/>
    </source>
</evidence>
<evidence type="ECO:0000313" key="4">
    <source>
        <dbReference type="Proteomes" id="UP000194153"/>
    </source>
</evidence>
<comment type="caution">
    <text evidence="3">The sequence shown here is derived from an EMBL/GenBank/DDBJ whole genome shotgun (WGS) entry which is preliminary data.</text>
</comment>
<keyword evidence="4" id="KW-1185">Reference proteome</keyword>
<feature type="compositionally biased region" description="Acidic residues" evidence="2">
    <location>
        <begin position="272"/>
        <end position="297"/>
    </location>
</feature>
<feature type="coiled-coil region" evidence="1">
    <location>
        <begin position="203"/>
        <end position="230"/>
    </location>
</feature>
<sequence length="297" mass="32703">MTEKEKGELPVRVTAAVITILALAVVPCIAADGGAAATVRQVPPGQQMNQVMMPTPSHLLMMAYHRNVASFAETLYQAAEQGASVSAPLARTAVAEMRRSVEEMEKQRATALAEMQLPPQRQKMMDEHLVQVKTHLRQLEELVQKEQIDSGQVKKELQSIFMQCGGAGCGSGPGPRGGQGQGAYGGMPGCDCRAGNPDHAMMMDDMMKKVKRQDAELAQLVQRMRQASGQAKLDLVAETVATMVQQRAELAEDMEKMHDMMQWQHPGTEQMMNDEEDQDQGQDEEYDLEDEEDVTTD</sequence>
<organism evidence="3 4">
    <name type="scientific">Geoanaerobacter pelophilus</name>
    <dbReference type="NCBI Taxonomy" id="60036"/>
    <lineage>
        <taxon>Bacteria</taxon>
        <taxon>Pseudomonadati</taxon>
        <taxon>Thermodesulfobacteriota</taxon>
        <taxon>Desulfuromonadia</taxon>
        <taxon>Geobacterales</taxon>
        <taxon>Geobacteraceae</taxon>
        <taxon>Geoanaerobacter</taxon>
    </lineage>
</organism>
<keyword evidence="1" id="KW-0175">Coiled coil</keyword>
<feature type="region of interest" description="Disordered" evidence="2">
    <location>
        <begin position="265"/>
        <end position="297"/>
    </location>
</feature>
<feature type="coiled-coil region" evidence="1">
    <location>
        <begin position="94"/>
        <end position="156"/>
    </location>
</feature>
<dbReference type="EMBL" id="BDQG01000001">
    <property type="protein sequence ID" value="GAW67842.1"/>
    <property type="molecule type" value="Genomic_DNA"/>
</dbReference>
<accession>A0ABQ0MM27</accession>
<name>A0ABQ0MM27_9BACT</name>
<gene>
    <name evidence="3" type="ORF">GPEL0_01r3898</name>
</gene>
<reference evidence="4" key="1">
    <citation type="submission" date="2017-05" db="EMBL/GenBank/DDBJ databases">
        <title>Draft genome sequence of Geobacter pelophilus, a iron(III)-reducing bacteria.</title>
        <authorList>
            <person name="Aoyagi T."/>
            <person name="Koike H."/>
            <person name="Morita T."/>
            <person name="Sato Y."/>
            <person name="Habe H."/>
            <person name="Hori T."/>
        </authorList>
    </citation>
    <scope>NUCLEOTIDE SEQUENCE [LARGE SCALE GENOMIC DNA]</scope>
    <source>
        <strain evidence="4">Drf2</strain>
    </source>
</reference>
<proteinExistence type="predicted"/>
<evidence type="ECO:0008006" key="5">
    <source>
        <dbReference type="Google" id="ProtNLM"/>
    </source>
</evidence>
<protein>
    <recommendedName>
        <fullName evidence="5">DUF5667 domain-containing protein</fullName>
    </recommendedName>
</protein>
<dbReference type="Proteomes" id="UP000194153">
    <property type="component" value="Unassembled WGS sequence"/>
</dbReference>
<evidence type="ECO:0000256" key="2">
    <source>
        <dbReference type="SAM" id="MobiDB-lite"/>
    </source>
</evidence>
<evidence type="ECO:0000313" key="3">
    <source>
        <dbReference type="EMBL" id="GAW67842.1"/>
    </source>
</evidence>